<keyword evidence="2" id="KW-0472">Membrane</keyword>
<name>A0A1J4JVI5_9EUKA</name>
<evidence type="ECO:0008006" key="6">
    <source>
        <dbReference type="Google" id="ProtNLM"/>
    </source>
</evidence>
<evidence type="ECO:0000256" key="1">
    <source>
        <dbReference type="SAM" id="MobiDB-lite"/>
    </source>
</evidence>
<feature type="region of interest" description="Disordered" evidence="1">
    <location>
        <begin position="351"/>
        <end position="515"/>
    </location>
</feature>
<evidence type="ECO:0000313" key="5">
    <source>
        <dbReference type="Proteomes" id="UP000179807"/>
    </source>
</evidence>
<dbReference type="GeneID" id="94842930"/>
<feature type="transmembrane region" description="Helical" evidence="2">
    <location>
        <begin position="571"/>
        <end position="592"/>
    </location>
</feature>
<feature type="compositionally biased region" description="Low complexity" evidence="1">
    <location>
        <begin position="351"/>
        <end position="377"/>
    </location>
</feature>
<dbReference type="RefSeq" id="XP_068354413.1">
    <property type="nucleotide sequence ID" value="XM_068508226.1"/>
</dbReference>
<evidence type="ECO:0000256" key="2">
    <source>
        <dbReference type="SAM" id="Phobius"/>
    </source>
</evidence>
<protein>
    <recommendedName>
        <fullName evidence="6">Right handed beta helix domain-containing protein</fullName>
    </recommendedName>
</protein>
<dbReference type="VEuPathDB" id="TrichDB:TRFO_31953"/>
<organism evidence="4 5">
    <name type="scientific">Tritrichomonas foetus</name>
    <dbReference type="NCBI Taxonomy" id="1144522"/>
    <lineage>
        <taxon>Eukaryota</taxon>
        <taxon>Metamonada</taxon>
        <taxon>Parabasalia</taxon>
        <taxon>Tritrichomonadida</taxon>
        <taxon>Tritrichomonadidae</taxon>
        <taxon>Tritrichomonas</taxon>
    </lineage>
</organism>
<dbReference type="PANTHER" id="PTHR46155:SF1">
    <property type="entry name" value="BIFUNCTIONAL INHIBITOR_LIPID-TRANSFER PROTEIN_SEED STORAGE 2S ALBUMIN SUPERFAMILY PROTEIN"/>
    <property type="match status" value="1"/>
</dbReference>
<keyword evidence="5" id="KW-1185">Reference proteome</keyword>
<keyword evidence="2" id="KW-1133">Transmembrane helix</keyword>
<evidence type="ECO:0000256" key="3">
    <source>
        <dbReference type="SAM" id="SignalP"/>
    </source>
</evidence>
<dbReference type="InterPro" id="IPR011050">
    <property type="entry name" value="Pectin_lyase_fold/virulence"/>
</dbReference>
<dbReference type="EMBL" id="MLAK01000919">
    <property type="protein sequence ID" value="OHT01277.1"/>
    <property type="molecule type" value="Genomic_DNA"/>
</dbReference>
<keyword evidence="3" id="KW-0732">Signal</keyword>
<dbReference type="Proteomes" id="UP000179807">
    <property type="component" value="Unassembled WGS sequence"/>
</dbReference>
<feature type="compositionally biased region" description="Low complexity" evidence="1">
    <location>
        <begin position="388"/>
        <end position="515"/>
    </location>
</feature>
<reference evidence="4" key="1">
    <citation type="submission" date="2016-10" db="EMBL/GenBank/DDBJ databases">
        <authorList>
            <person name="Benchimol M."/>
            <person name="Almeida L.G."/>
            <person name="Vasconcelos A.T."/>
            <person name="Perreira-Neves A."/>
            <person name="Rosa I.A."/>
            <person name="Tasca T."/>
            <person name="Bogo M.R."/>
            <person name="de Souza W."/>
        </authorList>
    </citation>
    <scope>NUCLEOTIDE SEQUENCE [LARGE SCALE GENOMIC DNA]</scope>
    <source>
        <strain evidence="4">K</strain>
    </source>
</reference>
<evidence type="ECO:0000313" key="4">
    <source>
        <dbReference type="EMBL" id="OHT01277.1"/>
    </source>
</evidence>
<gene>
    <name evidence="4" type="ORF">TRFO_31953</name>
</gene>
<sequence length="633" mass="69771">MNFFLFIFASIQLPLNLSLDFHGGSIKNPSHLIISPMFFQTRHFSFVNLRFYKSLQTSFYLSNQISLKIHNSLFSKFLESVIRSSNYSYQQKCENNRVTNQGTAYFYSVDIDGCTFNSITTTSSSRQGGAIGLQNMDELRINECTFISCSSYQGGAFWIYNCKDLIVTKVTIESCSSLNDGSGGFVVMGSKFFISHVLVSKSYEGSNGGTGIVYIKESEGVFKYTTFNENTAKYMDNVYDLYAYLAFVSCTNIVVNDICFNYASIITGRPFMKMIIQDCSFSESPGVDKLTFPDFQIYDQSSLVVTQNQNNPIGNYRTSFNSTQDDECHMDFYVFNLGIVKPTPTLSLMATPTISPTQSATSSPSFSPTETPFPTVSQTPTESPEGTPFPSETPTLSPTETPTESPTETPTESPTQSPTETPTQSPTETPTETPTKSPTESPTQSPTESPTQSPLETPTQSPTESPTQSPTESPTQSPTESPTQSPLETPTQSPTQSPTETPSHTPSISSIIPPTNTPSLSIYIDTPSANISISDEESYFETPLFVESNSFIPTYFLPDSKETNSISIPTIIIISVIIFIIIITIIIVLIIFCKKERVAYINENTESSVDYELPLLDDFGVDSDDAILLPGQI</sequence>
<dbReference type="PANTHER" id="PTHR46155">
    <property type="entry name" value="BIFUNCTIONAL INHIBITOR/LIPID-TRANSFER PROTEIN/SEED STORAGE 2S ALBUMIN SUPERFAMILY PROTEIN"/>
    <property type="match status" value="1"/>
</dbReference>
<feature type="signal peptide" evidence="3">
    <location>
        <begin position="1"/>
        <end position="18"/>
    </location>
</feature>
<dbReference type="SUPFAM" id="SSF51126">
    <property type="entry name" value="Pectin lyase-like"/>
    <property type="match status" value="1"/>
</dbReference>
<proteinExistence type="predicted"/>
<accession>A0A1J4JVI5</accession>
<dbReference type="AlphaFoldDB" id="A0A1J4JVI5"/>
<feature type="chain" id="PRO_5012159005" description="Right handed beta helix domain-containing protein" evidence="3">
    <location>
        <begin position="19"/>
        <end position="633"/>
    </location>
</feature>
<comment type="caution">
    <text evidence="4">The sequence shown here is derived from an EMBL/GenBank/DDBJ whole genome shotgun (WGS) entry which is preliminary data.</text>
</comment>
<keyword evidence="2" id="KW-0812">Transmembrane</keyword>